<dbReference type="RefSeq" id="WP_374756274.1">
    <property type="nucleotide sequence ID" value="NZ_BHVQ01000075.1"/>
</dbReference>
<gene>
    <name evidence="2" type="ORF">MiTs_03824</name>
</gene>
<accession>A0A5A5S3R7</accession>
<dbReference type="Proteomes" id="UP000324689">
    <property type="component" value="Unassembled WGS sequence"/>
</dbReference>
<dbReference type="InterPro" id="IPR002716">
    <property type="entry name" value="PIN_dom"/>
</dbReference>
<dbReference type="AlphaFoldDB" id="A0A5A5S3R7"/>
<evidence type="ECO:0000313" key="3">
    <source>
        <dbReference type="Proteomes" id="UP000324689"/>
    </source>
</evidence>
<reference evidence="2 3" key="1">
    <citation type="submission" date="2018-09" db="EMBL/GenBank/DDBJ databases">
        <title>Evolutionary history of phycoerythrin pigmentation in the water bloom-forming cyanobacterium Microcystis aeruginosa.</title>
        <authorList>
            <person name="Tanabe Y."/>
            <person name="Tanabe Y."/>
            <person name="Yamaguchi H."/>
        </authorList>
    </citation>
    <scope>NUCLEOTIDE SEQUENCE [LARGE SCALE GENOMIC DNA]</scope>
    <source>
        <strain evidence="2 3">NIES-2521</strain>
    </source>
</reference>
<name>A0A5A5S3R7_MICAE</name>
<protein>
    <recommendedName>
        <fullName evidence="1">PIN domain-containing protein</fullName>
    </recommendedName>
</protein>
<comment type="caution">
    <text evidence="2">The sequence shown here is derived from an EMBL/GenBank/DDBJ whole genome shotgun (WGS) entry which is preliminary data.</text>
</comment>
<proteinExistence type="predicted"/>
<evidence type="ECO:0000259" key="1">
    <source>
        <dbReference type="Pfam" id="PF01850"/>
    </source>
</evidence>
<feature type="domain" description="PIN" evidence="1">
    <location>
        <begin position="15"/>
        <end position="77"/>
    </location>
</feature>
<organism evidence="2 3">
    <name type="scientific">Microcystis aeruginosa NIES-2521</name>
    <dbReference type="NCBI Taxonomy" id="2303983"/>
    <lineage>
        <taxon>Bacteria</taxon>
        <taxon>Bacillati</taxon>
        <taxon>Cyanobacteriota</taxon>
        <taxon>Cyanophyceae</taxon>
        <taxon>Oscillatoriophycideae</taxon>
        <taxon>Chroococcales</taxon>
        <taxon>Microcystaceae</taxon>
        <taxon>Microcystis</taxon>
    </lineage>
</organism>
<sequence>MILYKSVGNRRQTLIYLDTHIVVWLYAGLTAKLSDCAKHLINENKLYISPIVRLGLQYLYEIGRITEKSDDIVLELVSCLDLKVCKKDFNLIINQSVIK</sequence>
<evidence type="ECO:0000313" key="2">
    <source>
        <dbReference type="EMBL" id="GCA81805.1"/>
    </source>
</evidence>
<dbReference type="EMBL" id="BHVQ01000075">
    <property type="protein sequence ID" value="GCA81805.1"/>
    <property type="molecule type" value="Genomic_DNA"/>
</dbReference>
<dbReference type="Pfam" id="PF01850">
    <property type="entry name" value="PIN"/>
    <property type="match status" value="1"/>
</dbReference>